<keyword evidence="2" id="KW-0503">Monooxygenase</keyword>
<evidence type="ECO:0000313" key="3">
    <source>
        <dbReference type="Proteomes" id="UP001152173"/>
    </source>
</evidence>
<protein>
    <submittedName>
        <fullName evidence="2">Antibiotic biosynthesis monooxygenase</fullName>
    </submittedName>
</protein>
<dbReference type="AlphaFoldDB" id="A0A9X3LI27"/>
<comment type="caution">
    <text evidence="2">The sequence shown here is derived from an EMBL/GenBank/DDBJ whole genome shotgun (WGS) entry which is preliminary data.</text>
</comment>
<dbReference type="Gene3D" id="3.30.70.100">
    <property type="match status" value="1"/>
</dbReference>
<dbReference type="InterPro" id="IPR007138">
    <property type="entry name" value="ABM_dom"/>
</dbReference>
<reference evidence="2" key="1">
    <citation type="submission" date="2022-05" db="EMBL/GenBank/DDBJ databases">
        <authorList>
            <person name="Colautti A."/>
            <person name="Iacumin L."/>
        </authorList>
    </citation>
    <scope>NUCLEOTIDE SEQUENCE</scope>
    <source>
        <strain evidence="2">SK 55</strain>
    </source>
</reference>
<dbReference type="SUPFAM" id="SSF54909">
    <property type="entry name" value="Dimeric alpha+beta barrel"/>
    <property type="match status" value="1"/>
</dbReference>
<dbReference type="Pfam" id="PF03992">
    <property type="entry name" value="ABM"/>
    <property type="match status" value="1"/>
</dbReference>
<name>A0A9X3LI27_9BACL</name>
<keyword evidence="3" id="KW-1185">Reference proteome</keyword>
<dbReference type="PROSITE" id="PS51725">
    <property type="entry name" value="ABM"/>
    <property type="match status" value="1"/>
</dbReference>
<gene>
    <name evidence="2" type="ORF">M9R32_06660</name>
</gene>
<feature type="domain" description="ABM" evidence="1">
    <location>
        <begin position="4"/>
        <end position="93"/>
    </location>
</feature>
<dbReference type="RefSeq" id="WP_269925955.1">
    <property type="nucleotide sequence ID" value="NZ_JAMKBJ010000004.1"/>
</dbReference>
<proteinExistence type="predicted"/>
<evidence type="ECO:0000259" key="1">
    <source>
        <dbReference type="PROSITE" id="PS51725"/>
    </source>
</evidence>
<dbReference type="Proteomes" id="UP001152173">
    <property type="component" value="Unassembled WGS sequence"/>
</dbReference>
<organism evidence="2 3">
    <name type="scientific">Paenisporosarcina quisquiliarum</name>
    <dbReference type="NCBI Taxonomy" id="365346"/>
    <lineage>
        <taxon>Bacteria</taxon>
        <taxon>Bacillati</taxon>
        <taxon>Bacillota</taxon>
        <taxon>Bacilli</taxon>
        <taxon>Bacillales</taxon>
        <taxon>Caryophanaceae</taxon>
        <taxon>Paenisporosarcina</taxon>
    </lineage>
</organism>
<accession>A0A9X3LI27</accession>
<sequence length="101" mass="11182">MSRFGLFGEITTIEGKRDELVTILLEAAEAMNTLEECELYIVSVKEEVPDGIWITEVWQNAEAHQSSLSLDAIKNLIEKGRPLIKGMNTMNTFSPLGGKGL</sequence>
<dbReference type="EMBL" id="JAMKBJ010000004">
    <property type="protein sequence ID" value="MCZ8536859.1"/>
    <property type="molecule type" value="Genomic_DNA"/>
</dbReference>
<dbReference type="InterPro" id="IPR011008">
    <property type="entry name" value="Dimeric_a/b-barrel"/>
</dbReference>
<evidence type="ECO:0000313" key="2">
    <source>
        <dbReference type="EMBL" id="MCZ8536859.1"/>
    </source>
</evidence>
<dbReference type="GO" id="GO:0004497">
    <property type="term" value="F:monooxygenase activity"/>
    <property type="evidence" value="ECO:0007669"/>
    <property type="project" value="UniProtKB-KW"/>
</dbReference>
<keyword evidence="2" id="KW-0560">Oxidoreductase</keyword>